<proteinExistence type="predicted"/>
<evidence type="ECO:0000313" key="2">
    <source>
        <dbReference type="EMBL" id="KKM02290.1"/>
    </source>
</evidence>
<dbReference type="EMBL" id="LAZR01016976">
    <property type="protein sequence ID" value="KKM02290.1"/>
    <property type="molecule type" value="Genomic_DNA"/>
</dbReference>
<organism evidence="2">
    <name type="scientific">marine sediment metagenome</name>
    <dbReference type="NCBI Taxonomy" id="412755"/>
    <lineage>
        <taxon>unclassified sequences</taxon>
        <taxon>metagenomes</taxon>
        <taxon>ecological metagenomes</taxon>
    </lineage>
</organism>
<gene>
    <name evidence="2" type="ORF">LCGC14_1785900</name>
</gene>
<comment type="caution">
    <text evidence="2">The sequence shown here is derived from an EMBL/GenBank/DDBJ whole genome shotgun (WGS) entry which is preliminary data.</text>
</comment>
<feature type="compositionally biased region" description="Basic residues" evidence="1">
    <location>
        <begin position="36"/>
        <end position="47"/>
    </location>
</feature>
<accession>A0A0F9GU18</accession>
<sequence length="60" mass="6994">MGGRRFQRRVGSYRALDKKANDIAASYLGASSLNKNTKRYVRSQRLKRLSEPKPKRKKKK</sequence>
<protein>
    <submittedName>
        <fullName evidence="2">Uncharacterized protein</fullName>
    </submittedName>
</protein>
<name>A0A0F9GU18_9ZZZZ</name>
<reference evidence="2" key="1">
    <citation type="journal article" date="2015" name="Nature">
        <title>Complex archaea that bridge the gap between prokaryotes and eukaryotes.</title>
        <authorList>
            <person name="Spang A."/>
            <person name="Saw J.H."/>
            <person name="Jorgensen S.L."/>
            <person name="Zaremba-Niedzwiedzka K."/>
            <person name="Martijn J."/>
            <person name="Lind A.E."/>
            <person name="van Eijk R."/>
            <person name="Schleper C."/>
            <person name="Guy L."/>
            <person name="Ettema T.J."/>
        </authorList>
    </citation>
    <scope>NUCLEOTIDE SEQUENCE</scope>
</reference>
<evidence type="ECO:0000256" key="1">
    <source>
        <dbReference type="SAM" id="MobiDB-lite"/>
    </source>
</evidence>
<feature type="region of interest" description="Disordered" evidence="1">
    <location>
        <begin position="36"/>
        <end position="60"/>
    </location>
</feature>
<dbReference type="AlphaFoldDB" id="A0A0F9GU18"/>